<reference evidence="4 5" key="1">
    <citation type="submission" date="2018-08" db="EMBL/GenBank/DDBJ databases">
        <title>Actinomadura jelena sp. nov., a novel Actinomycete isolated from soil in Chad.</title>
        <authorList>
            <person name="Shi L."/>
        </authorList>
    </citation>
    <scope>NUCLEOTIDE SEQUENCE [LARGE SCALE GENOMIC DNA]</scope>
    <source>
        <strain evidence="4 5">NEAU-G17</strain>
    </source>
</reference>
<dbReference type="InterPro" id="IPR002508">
    <property type="entry name" value="MurNAc-LAA_cat"/>
</dbReference>
<organism evidence="4 5">
    <name type="scientific">Actinomadura logoneensis</name>
    <dbReference type="NCBI Taxonomy" id="2293572"/>
    <lineage>
        <taxon>Bacteria</taxon>
        <taxon>Bacillati</taxon>
        <taxon>Actinomycetota</taxon>
        <taxon>Actinomycetes</taxon>
        <taxon>Streptosporangiales</taxon>
        <taxon>Thermomonosporaceae</taxon>
        <taxon>Actinomadura</taxon>
    </lineage>
</organism>
<dbReference type="Pfam" id="PF01520">
    <property type="entry name" value="Amidase_3"/>
    <property type="match status" value="1"/>
</dbReference>
<dbReference type="PANTHER" id="PTHR30404">
    <property type="entry name" value="N-ACETYLMURAMOYL-L-ALANINE AMIDASE"/>
    <property type="match status" value="1"/>
</dbReference>
<dbReference type="AlphaFoldDB" id="A0A372JIY8"/>
<feature type="region of interest" description="Disordered" evidence="2">
    <location>
        <begin position="1"/>
        <end position="24"/>
    </location>
</feature>
<proteinExistence type="predicted"/>
<feature type="compositionally biased region" description="Basic residues" evidence="2">
    <location>
        <begin position="1"/>
        <end position="10"/>
    </location>
</feature>
<feature type="compositionally biased region" description="Polar residues" evidence="2">
    <location>
        <begin position="129"/>
        <end position="138"/>
    </location>
</feature>
<evidence type="ECO:0000256" key="1">
    <source>
        <dbReference type="ARBA" id="ARBA00022801"/>
    </source>
</evidence>
<dbReference type="InterPro" id="IPR050695">
    <property type="entry name" value="N-acetylmuramoyl_amidase_3"/>
</dbReference>
<dbReference type="CDD" id="cd02696">
    <property type="entry name" value="MurNAc-LAA"/>
    <property type="match status" value="1"/>
</dbReference>
<keyword evidence="5" id="KW-1185">Reference proteome</keyword>
<dbReference type="Gene3D" id="3.40.630.40">
    <property type="entry name" value="Zn-dependent exopeptidases"/>
    <property type="match status" value="1"/>
</dbReference>
<dbReference type="Proteomes" id="UP000261811">
    <property type="component" value="Unassembled WGS sequence"/>
</dbReference>
<sequence>MVCPQGRKRLPGPVGRHPPRHRFSPSSFDERFAVCRLAGAFVTEASREDDSVRIQSARGPAAAGLALCLGALAACGGGSSGGGKAGSESATPPAVSGEPAPQETGQPPSALAGSLRGKTVAIDPGHNGGNDNAPSAINKQVNVGNGHKECDTTGTQTASGYTEHAFTWDVSRRLRKLLQAQGAKVVMTRRTDTGVGPCVTERAAIGNRAHADAAISIHGDGAAKSGHGFHIIEPLPVPGGGNTKIVEPSARLGEAVRDAYHSGTGVPYSTYIGKKALDRRDDLGGLNLSTVPKIFIECGNMQNPGDAAKMTDPAFRQRAAVALDQGISAFLSGR</sequence>
<dbReference type="SMART" id="SM00646">
    <property type="entry name" value="Ami_3"/>
    <property type="match status" value="1"/>
</dbReference>
<comment type="caution">
    <text evidence="4">The sequence shown here is derived from an EMBL/GenBank/DDBJ whole genome shotgun (WGS) entry which is preliminary data.</text>
</comment>
<gene>
    <name evidence="4" type="ORF">DZF91_19580</name>
</gene>
<dbReference type="OrthoDB" id="3268878at2"/>
<evidence type="ECO:0000313" key="5">
    <source>
        <dbReference type="Proteomes" id="UP000261811"/>
    </source>
</evidence>
<dbReference type="GO" id="GO:0008745">
    <property type="term" value="F:N-acetylmuramoyl-L-alanine amidase activity"/>
    <property type="evidence" value="ECO:0007669"/>
    <property type="project" value="InterPro"/>
</dbReference>
<dbReference type="SUPFAM" id="SSF53187">
    <property type="entry name" value="Zn-dependent exopeptidases"/>
    <property type="match status" value="1"/>
</dbReference>
<feature type="region of interest" description="Disordered" evidence="2">
    <location>
        <begin position="79"/>
        <end position="113"/>
    </location>
</feature>
<dbReference type="PANTHER" id="PTHR30404:SF0">
    <property type="entry name" value="N-ACETYLMURAMOYL-L-ALANINE AMIDASE AMIC"/>
    <property type="match status" value="1"/>
</dbReference>
<keyword evidence="1" id="KW-0378">Hydrolase</keyword>
<dbReference type="EMBL" id="QURH01000315">
    <property type="protein sequence ID" value="RFU39977.1"/>
    <property type="molecule type" value="Genomic_DNA"/>
</dbReference>
<evidence type="ECO:0000313" key="4">
    <source>
        <dbReference type="EMBL" id="RFU39977.1"/>
    </source>
</evidence>
<evidence type="ECO:0000259" key="3">
    <source>
        <dbReference type="SMART" id="SM00646"/>
    </source>
</evidence>
<evidence type="ECO:0000256" key="2">
    <source>
        <dbReference type="SAM" id="MobiDB-lite"/>
    </source>
</evidence>
<accession>A0A372JIY8</accession>
<protein>
    <submittedName>
        <fullName evidence="4">N-acetylmuramoyl-L-alanine amidase</fullName>
    </submittedName>
</protein>
<feature type="region of interest" description="Disordered" evidence="2">
    <location>
        <begin position="119"/>
        <end position="138"/>
    </location>
</feature>
<feature type="domain" description="MurNAc-LAA" evidence="3">
    <location>
        <begin position="203"/>
        <end position="328"/>
    </location>
</feature>
<dbReference type="GO" id="GO:0009253">
    <property type="term" value="P:peptidoglycan catabolic process"/>
    <property type="evidence" value="ECO:0007669"/>
    <property type="project" value="InterPro"/>
</dbReference>
<name>A0A372JIY8_9ACTN</name>
<dbReference type="GO" id="GO:0030288">
    <property type="term" value="C:outer membrane-bounded periplasmic space"/>
    <property type="evidence" value="ECO:0007669"/>
    <property type="project" value="TreeGrafter"/>
</dbReference>